<keyword evidence="10 14" id="KW-0479">Metal-binding</keyword>
<evidence type="ECO:0000256" key="1">
    <source>
        <dbReference type="ARBA" id="ARBA00000077"/>
    </source>
</evidence>
<reference evidence="18 19" key="1">
    <citation type="submission" date="2018-11" db="EMBL/GenBank/DDBJ databases">
        <authorList>
            <person name="Kleinhagauer T."/>
            <person name="Glaeser S.P."/>
            <person name="Spergser J."/>
            <person name="Ruckert C."/>
            <person name="Kaempfer P."/>
            <person name="Busse H.-J."/>
        </authorList>
    </citation>
    <scope>NUCLEOTIDE SEQUENCE [LARGE SCALE GENOMIC DNA]</scope>
    <source>
        <strain evidence="18 19">200CH</strain>
    </source>
</reference>
<evidence type="ECO:0000256" key="2">
    <source>
        <dbReference type="ARBA" id="ARBA00001946"/>
    </source>
</evidence>
<evidence type="ECO:0000256" key="3">
    <source>
        <dbReference type="ARBA" id="ARBA00004065"/>
    </source>
</evidence>
<organism evidence="18 19">
    <name type="scientific">Corynebacterium choanae</name>
    <dbReference type="NCBI Taxonomy" id="1862358"/>
    <lineage>
        <taxon>Bacteria</taxon>
        <taxon>Bacillati</taxon>
        <taxon>Actinomycetota</taxon>
        <taxon>Actinomycetes</taxon>
        <taxon>Mycobacteriales</taxon>
        <taxon>Corynebacteriaceae</taxon>
        <taxon>Corynebacterium</taxon>
    </lineage>
</organism>
<dbReference type="InterPro" id="IPR001352">
    <property type="entry name" value="RNase_HII/HIII"/>
</dbReference>
<comment type="cofactor">
    <cofactor evidence="2">
        <name>Mg(2+)</name>
        <dbReference type="ChEBI" id="CHEBI:18420"/>
    </cofactor>
</comment>
<comment type="subcellular location">
    <subcellularLocation>
        <location evidence="4 14">Cytoplasm</location>
    </subcellularLocation>
</comment>
<feature type="binding site" evidence="14 15">
    <location>
        <position position="54"/>
    </location>
    <ligand>
        <name>a divalent metal cation</name>
        <dbReference type="ChEBI" id="CHEBI:60240"/>
    </ligand>
</feature>
<dbReference type="EMBL" id="CP033896">
    <property type="protein sequence ID" value="AZA13872.1"/>
    <property type="molecule type" value="Genomic_DNA"/>
</dbReference>
<dbReference type="AlphaFoldDB" id="A0A3G6J7S6"/>
<comment type="similarity">
    <text evidence="5 14 16">Belongs to the RNase HII family.</text>
</comment>
<keyword evidence="11 14" id="KW-0255">Endonuclease</keyword>
<dbReference type="EC" id="3.1.26.4" evidence="6 14"/>
<dbReference type="GO" id="GO:0003723">
    <property type="term" value="F:RNA binding"/>
    <property type="evidence" value="ECO:0007669"/>
    <property type="project" value="UniProtKB-UniRule"/>
</dbReference>
<keyword evidence="8 14" id="KW-0963">Cytoplasm</keyword>
<dbReference type="SUPFAM" id="SSF53098">
    <property type="entry name" value="Ribonuclease H-like"/>
    <property type="match status" value="1"/>
</dbReference>
<evidence type="ECO:0000256" key="6">
    <source>
        <dbReference type="ARBA" id="ARBA00012180"/>
    </source>
</evidence>
<dbReference type="InterPro" id="IPR012337">
    <property type="entry name" value="RNaseH-like_sf"/>
</dbReference>
<dbReference type="Proteomes" id="UP000269019">
    <property type="component" value="Chromosome"/>
</dbReference>
<keyword evidence="9 14" id="KW-0540">Nuclease</keyword>
<evidence type="ECO:0000259" key="17">
    <source>
        <dbReference type="PROSITE" id="PS51975"/>
    </source>
</evidence>
<dbReference type="PROSITE" id="PS51975">
    <property type="entry name" value="RNASE_H_2"/>
    <property type="match status" value="1"/>
</dbReference>
<accession>A0A3G6J7S6</accession>
<dbReference type="InterPro" id="IPR022898">
    <property type="entry name" value="RNase_HII"/>
</dbReference>
<dbReference type="HAMAP" id="MF_00052_B">
    <property type="entry name" value="RNase_HII_B"/>
    <property type="match status" value="1"/>
</dbReference>
<dbReference type="InterPro" id="IPR024567">
    <property type="entry name" value="RNase_HII/HIII_dom"/>
</dbReference>
<dbReference type="NCBIfam" id="NF000595">
    <property type="entry name" value="PRK00015.1-3"/>
    <property type="match status" value="1"/>
</dbReference>
<evidence type="ECO:0000256" key="16">
    <source>
        <dbReference type="RuleBase" id="RU003515"/>
    </source>
</evidence>
<dbReference type="CDD" id="cd07182">
    <property type="entry name" value="RNase_HII_bacteria_HII_like"/>
    <property type="match status" value="1"/>
</dbReference>
<keyword evidence="19" id="KW-1185">Reference proteome</keyword>
<evidence type="ECO:0000256" key="13">
    <source>
        <dbReference type="ARBA" id="ARBA00023211"/>
    </source>
</evidence>
<evidence type="ECO:0000256" key="15">
    <source>
        <dbReference type="PROSITE-ProRule" id="PRU01319"/>
    </source>
</evidence>
<dbReference type="PANTHER" id="PTHR10954">
    <property type="entry name" value="RIBONUCLEASE H2 SUBUNIT A"/>
    <property type="match status" value="1"/>
</dbReference>
<sequence>MLGKHPEQLPGALIARLPWMRAANHVPVTGSGGLRDLEAAVDLAGLGPVAGVDEVGRGACAGPLAAGACILPSRELPELQELTDSKQLTAAKRRRLVPVIESVAVATAVVFIEPADIDTYGLQWANFAAMRWAVTSLQVQPGYVLTDAVQLAGLPMPHIPIVKGDATALCIAAASVLAKVARDSLMADYDEIYPGYGFAGHKGYGTAKHMESVRRHGASPIHRYTYANVAQAHSQWLTTHTADTTANQPTTL</sequence>
<keyword evidence="13 14" id="KW-0464">Manganese</keyword>
<dbReference type="GO" id="GO:0004523">
    <property type="term" value="F:RNA-DNA hybrid ribonuclease activity"/>
    <property type="evidence" value="ECO:0007669"/>
    <property type="project" value="UniProtKB-UniRule"/>
</dbReference>
<proteinExistence type="inferred from homology"/>
<evidence type="ECO:0000313" key="18">
    <source>
        <dbReference type="EMBL" id="AZA13872.1"/>
    </source>
</evidence>
<evidence type="ECO:0000256" key="12">
    <source>
        <dbReference type="ARBA" id="ARBA00022801"/>
    </source>
</evidence>
<evidence type="ECO:0000256" key="14">
    <source>
        <dbReference type="HAMAP-Rule" id="MF_00052"/>
    </source>
</evidence>
<dbReference type="KEGG" id="ccho:CCHOA_07400"/>
<name>A0A3G6J7S6_9CORY</name>
<protein>
    <recommendedName>
        <fullName evidence="7 14">Ribonuclease HII</fullName>
        <shortName evidence="14">RNase HII</shortName>
        <ecNumber evidence="6 14">3.1.26.4</ecNumber>
    </recommendedName>
</protein>
<dbReference type="InterPro" id="IPR036397">
    <property type="entry name" value="RNaseH_sf"/>
</dbReference>
<evidence type="ECO:0000256" key="11">
    <source>
        <dbReference type="ARBA" id="ARBA00022759"/>
    </source>
</evidence>
<dbReference type="Pfam" id="PF01351">
    <property type="entry name" value="RNase_HII"/>
    <property type="match status" value="1"/>
</dbReference>
<dbReference type="Gene3D" id="3.30.420.10">
    <property type="entry name" value="Ribonuclease H-like superfamily/Ribonuclease H"/>
    <property type="match status" value="1"/>
</dbReference>
<dbReference type="GO" id="GO:0030145">
    <property type="term" value="F:manganese ion binding"/>
    <property type="evidence" value="ECO:0007669"/>
    <property type="project" value="UniProtKB-UniRule"/>
</dbReference>
<evidence type="ECO:0000256" key="9">
    <source>
        <dbReference type="ARBA" id="ARBA00022722"/>
    </source>
</evidence>
<dbReference type="GO" id="GO:0005737">
    <property type="term" value="C:cytoplasm"/>
    <property type="evidence" value="ECO:0007669"/>
    <property type="project" value="UniProtKB-SubCell"/>
</dbReference>
<feature type="domain" description="RNase H type-2" evidence="17">
    <location>
        <begin position="47"/>
        <end position="238"/>
    </location>
</feature>
<feature type="binding site" evidence="14 15">
    <location>
        <position position="53"/>
    </location>
    <ligand>
        <name>a divalent metal cation</name>
        <dbReference type="ChEBI" id="CHEBI:60240"/>
    </ligand>
</feature>
<feature type="binding site" evidence="14 15">
    <location>
        <position position="147"/>
    </location>
    <ligand>
        <name>a divalent metal cation</name>
        <dbReference type="ChEBI" id="CHEBI:60240"/>
    </ligand>
</feature>
<evidence type="ECO:0000313" key="19">
    <source>
        <dbReference type="Proteomes" id="UP000269019"/>
    </source>
</evidence>
<comment type="catalytic activity">
    <reaction evidence="1 14 15 16">
        <text>Endonucleolytic cleavage to 5'-phosphomonoester.</text>
        <dbReference type="EC" id="3.1.26.4"/>
    </reaction>
</comment>
<evidence type="ECO:0000256" key="4">
    <source>
        <dbReference type="ARBA" id="ARBA00004496"/>
    </source>
</evidence>
<evidence type="ECO:0000256" key="10">
    <source>
        <dbReference type="ARBA" id="ARBA00022723"/>
    </source>
</evidence>
<comment type="cofactor">
    <cofactor evidence="14 15">
        <name>Mn(2+)</name>
        <dbReference type="ChEBI" id="CHEBI:29035"/>
    </cofactor>
    <cofactor evidence="14 15">
        <name>Mg(2+)</name>
        <dbReference type="ChEBI" id="CHEBI:18420"/>
    </cofactor>
    <text evidence="14 15">Manganese or magnesium. Binds 1 divalent metal ion per monomer in the absence of substrate. May bind a second metal ion after substrate binding.</text>
</comment>
<dbReference type="PANTHER" id="PTHR10954:SF18">
    <property type="entry name" value="RIBONUCLEASE HII"/>
    <property type="match status" value="1"/>
</dbReference>
<dbReference type="GO" id="GO:0043137">
    <property type="term" value="P:DNA replication, removal of RNA primer"/>
    <property type="evidence" value="ECO:0007669"/>
    <property type="project" value="TreeGrafter"/>
</dbReference>
<comment type="function">
    <text evidence="3 14 16">Endonuclease that specifically degrades the RNA of RNA-DNA hybrids.</text>
</comment>
<evidence type="ECO:0000256" key="5">
    <source>
        <dbReference type="ARBA" id="ARBA00007383"/>
    </source>
</evidence>
<evidence type="ECO:0000256" key="8">
    <source>
        <dbReference type="ARBA" id="ARBA00022490"/>
    </source>
</evidence>
<evidence type="ECO:0000256" key="7">
    <source>
        <dbReference type="ARBA" id="ARBA00019179"/>
    </source>
</evidence>
<keyword evidence="12 14" id="KW-0378">Hydrolase</keyword>
<gene>
    <name evidence="14 18" type="primary">rnhB</name>
    <name evidence="18" type="ORF">CCHOA_07400</name>
</gene>
<dbReference type="GO" id="GO:0032299">
    <property type="term" value="C:ribonuclease H2 complex"/>
    <property type="evidence" value="ECO:0007669"/>
    <property type="project" value="TreeGrafter"/>
</dbReference>
<dbReference type="GO" id="GO:0006298">
    <property type="term" value="P:mismatch repair"/>
    <property type="evidence" value="ECO:0007669"/>
    <property type="project" value="TreeGrafter"/>
</dbReference>